<accession>A0ABN9V3J3</accession>
<dbReference type="PANTHER" id="PTHR43465">
    <property type="entry name" value="DUF1680 DOMAIN PROTEIN (AFU_ORTHOLOGUE AFUA_1G08910)"/>
    <property type="match status" value="1"/>
</dbReference>
<gene>
    <name evidence="3" type="ORF">PCOR1329_LOCUS54084</name>
</gene>
<sequence length="414" mass="43958">MPVRRVLADARVEADRGRVAVERGPVVYCAEGADHGGSVMDVFLRDGAPLPEPRYEAGLLGGVVALHGEAECMTGRGEGGAPLIARKALTMVPYFAWAQRAPGPMVVWLPRTVELAEVPPPATLATGAVPISIATEPTSRGHGRGLGGHRERPHALRLRGPARAEALVVGPPRHPGLGVGAAGLAHRVHCRRDGGVLDEDDSSWRPVELAEGSEFGIARDTFNRIDFQPVNAVSVRAVVQLQPGFSGGILQWRHAVNWIGSNFDSADAAAESLAEERATSSLRAILLFFSVLLRGSTDSRRACAAGSSLAGAGTSPPVCRTDCFACAVAFFGERAPKEPAQTPSSARSAQSRQLALPAVPPTPRTFLGPNAALVKKSWQEVKARGRTDALRRLQAHRQHRLQEPRARPELAATA</sequence>
<feature type="region of interest" description="Disordered" evidence="1">
    <location>
        <begin position="395"/>
        <end position="414"/>
    </location>
</feature>
<proteinExistence type="predicted"/>
<evidence type="ECO:0000256" key="1">
    <source>
        <dbReference type="SAM" id="MobiDB-lite"/>
    </source>
</evidence>
<feature type="domain" description="Non-reducing end beta-L-arabinofuranosidase-like GH127 C-terminal" evidence="2">
    <location>
        <begin position="3"/>
        <end position="110"/>
    </location>
</feature>
<dbReference type="Proteomes" id="UP001189429">
    <property type="component" value="Unassembled WGS sequence"/>
</dbReference>
<dbReference type="InterPro" id="IPR049174">
    <property type="entry name" value="Beta-AFase-like"/>
</dbReference>
<feature type="compositionally biased region" description="Low complexity" evidence="1">
    <location>
        <begin position="344"/>
        <end position="356"/>
    </location>
</feature>
<name>A0ABN9V3J3_9DINO</name>
<feature type="region of interest" description="Disordered" evidence="1">
    <location>
        <begin position="337"/>
        <end position="363"/>
    </location>
</feature>
<dbReference type="PANTHER" id="PTHR43465:SF2">
    <property type="entry name" value="DUF1680 DOMAIN PROTEIN (AFU_ORTHOLOGUE AFUA_1G08910)"/>
    <property type="match status" value="1"/>
</dbReference>
<evidence type="ECO:0000313" key="3">
    <source>
        <dbReference type="EMBL" id="CAK0867066.1"/>
    </source>
</evidence>
<evidence type="ECO:0000313" key="4">
    <source>
        <dbReference type="Proteomes" id="UP001189429"/>
    </source>
</evidence>
<organism evidence="3 4">
    <name type="scientific">Prorocentrum cordatum</name>
    <dbReference type="NCBI Taxonomy" id="2364126"/>
    <lineage>
        <taxon>Eukaryota</taxon>
        <taxon>Sar</taxon>
        <taxon>Alveolata</taxon>
        <taxon>Dinophyceae</taxon>
        <taxon>Prorocentrales</taxon>
        <taxon>Prorocentraceae</taxon>
        <taxon>Prorocentrum</taxon>
    </lineage>
</organism>
<dbReference type="Pfam" id="PF20737">
    <property type="entry name" value="Glyco_hydro127C"/>
    <property type="match status" value="1"/>
</dbReference>
<dbReference type="EMBL" id="CAUYUJ010016604">
    <property type="protein sequence ID" value="CAK0867066.1"/>
    <property type="molecule type" value="Genomic_DNA"/>
</dbReference>
<evidence type="ECO:0000259" key="2">
    <source>
        <dbReference type="Pfam" id="PF20737"/>
    </source>
</evidence>
<protein>
    <recommendedName>
        <fullName evidence="2">Non-reducing end beta-L-arabinofuranosidase-like GH127 C-terminal domain-containing protein</fullName>
    </recommendedName>
</protein>
<reference evidence="3" key="1">
    <citation type="submission" date="2023-10" db="EMBL/GenBank/DDBJ databases">
        <authorList>
            <person name="Chen Y."/>
            <person name="Shah S."/>
            <person name="Dougan E. K."/>
            <person name="Thang M."/>
            <person name="Chan C."/>
        </authorList>
    </citation>
    <scope>NUCLEOTIDE SEQUENCE [LARGE SCALE GENOMIC DNA]</scope>
</reference>
<comment type="caution">
    <text evidence="3">The sequence shown here is derived from an EMBL/GenBank/DDBJ whole genome shotgun (WGS) entry which is preliminary data.</text>
</comment>
<keyword evidence="4" id="KW-1185">Reference proteome</keyword>
<dbReference type="InterPro" id="IPR049049">
    <property type="entry name" value="Beta-AFase-like_GH127_C"/>
</dbReference>